<evidence type="ECO:0000313" key="8">
    <source>
        <dbReference type="Proteomes" id="UP000192578"/>
    </source>
</evidence>
<dbReference type="InterPro" id="IPR057739">
    <property type="entry name" value="Glyco_hydro_29_N"/>
</dbReference>
<organism evidence="7 8">
    <name type="scientific">Hypsibius exemplaris</name>
    <name type="common">Freshwater tardigrade</name>
    <dbReference type="NCBI Taxonomy" id="2072580"/>
    <lineage>
        <taxon>Eukaryota</taxon>
        <taxon>Metazoa</taxon>
        <taxon>Ecdysozoa</taxon>
        <taxon>Tardigrada</taxon>
        <taxon>Eutardigrada</taxon>
        <taxon>Parachela</taxon>
        <taxon>Hypsibioidea</taxon>
        <taxon>Hypsibiidae</taxon>
        <taxon>Hypsibius</taxon>
    </lineage>
</organism>
<dbReference type="GO" id="GO:0016139">
    <property type="term" value="P:glycoside catabolic process"/>
    <property type="evidence" value="ECO:0007669"/>
    <property type="project" value="TreeGrafter"/>
</dbReference>
<dbReference type="Pfam" id="PF01120">
    <property type="entry name" value="Alpha_L_fucos"/>
    <property type="match status" value="1"/>
</dbReference>
<dbReference type="Proteomes" id="UP000192578">
    <property type="component" value="Unassembled WGS sequence"/>
</dbReference>
<keyword evidence="8" id="KW-1185">Reference proteome</keyword>
<keyword evidence="3" id="KW-0732">Signal</keyword>
<evidence type="ECO:0000256" key="2">
    <source>
        <dbReference type="ARBA" id="ARBA00012662"/>
    </source>
</evidence>
<dbReference type="GO" id="GO:0006004">
    <property type="term" value="P:fucose metabolic process"/>
    <property type="evidence" value="ECO:0007669"/>
    <property type="project" value="TreeGrafter"/>
</dbReference>
<dbReference type="PANTHER" id="PTHR10030:SF37">
    <property type="entry name" value="ALPHA-L-FUCOSIDASE-RELATED"/>
    <property type="match status" value="1"/>
</dbReference>
<evidence type="ECO:0000256" key="1">
    <source>
        <dbReference type="ARBA" id="ARBA00007951"/>
    </source>
</evidence>
<dbReference type="InterPro" id="IPR018526">
    <property type="entry name" value="Glyco_hydro_29_CS"/>
</dbReference>
<dbReference type="InterPro" id="IPR000933">
    <property type="entry name" value="Glyco_hydro_29"/>
</dbReference>
<comment type="similarity">
    <text evidence="1">Belongs to the glycosyl hydrolase 29 family.</text>
</comment>
<comment type="caution">
    <text evidence="7">The sequence shown here is derived from an EMBL/GenBank/DDBJ whole genome shotgun (WGS) entry which is preliminary data.</text>
</comment>
<proteinExistence type="inferred from homology"/>
<dbReference type="InterPro" id="IPR017853">
    <property type="entry name" value="GH"/>
</dbReference>
<dbReference type="OrthoDB" id="6039950at2759"/>
<dbReference type="Gene3D" id="3.20.20.80">
    <property type="entry name" value="Glycosidases"/>
    <property type="match status" value="1"/>
</dbReference>
<dbReference type="EMBL" id="MTYJ01000372">
    <property type="protein sequence ID" value="OWA54111.1"/>
    <property type="molecule type" value="Genomic_DNA"/>
</dbReference>
<dbReference type="GO" id="GO:0004560">
    <property type="term" value="F:alpha-L-fucosidase activity"/>
    <property type="evidence" value="ECO:0007669"/>
    <property type="project" value="UniProtKB-EC"/>
</dbReference>
<dbReference type="SUPFAM" id="SSF51445">
    <property type="entry name" value="(Trans)glycosidases"/>
    <property type="match status" value="1"/>
</dbReference>
<reference evidence="8" key="1">
    <citation type="submission" date="2017-01" db="EMBL/GenBank/DDBJ databases">
        <title>Comparative genomics of anhydrobiosis in the tardigrade Hypsibius dujardini.</title>
        <authorList>
            <person name="Yoshida Y."/>
            <person name="Koutsovoulos G."/>
            <person name="Laetsch D."/>
            <person name="Stevens L."/>
            <person name="Kumar S."/>
            <person name="Horikawa D."/>
            <person name="Ishino K."/>
            <person name="Komine S."/>
            <person name="Tomita M."/>
            <person name="Blaxter M."/>
            <person name="Arakawa K."/>
        </authorList>
    </citation>
    <scope>NUCLEOTIDE SEQUENCE [LARGE SCALE GENOMIC DNA]</scope>
    <source>
        <strain evidence="8">Z151</strain>
    </source>
</reference>
<evidence type="ECO:0000259" key="6">
    <source>
        <dbReference type="Pfam" id="PF01120"/>
    </source>
</evidence>
<evidence type="ECO:0000256" key="5">
    <source>
        <dbReference type="ARBA" id="ARBA00023295"/>
    </source>
</evidence>
<name>A0A9X6RNY1_HYPEX</name>
<feature type="domain" description="Glycoside hydrolase family 29 N-terminal" evidence="6">
    <location>
        <begin position="4"/>
        <end position="99"/>
    </location>
</feature>
<evidence type="ECO:0000313" key="7">
    <source>
        <dbReference type="EMBL" id="OWA54111.1"/>
    </source>
</evidence>
<dbReference type="PANTHER" id="PTHR10030">
    <property type="entry name" value="ALPHA-L-FUCOSIDASE"/>
    <property type="match status" value="1"/>
</dbReference>
<dbReference type="GO" id="GO:0005764">
    <property type="term" value="C:lysosome"/>
    <property type="evidence" value="ECO:0007669"/>
    <property type="project" value="TreeGrafter"/>
</dbReference>
<dbReference type="PROSITE" id="PS00385">
    <property type="entry name" value="ALPHA_L_FUCOSIDASE"/>
    <property type="match status" value="1"/>
</dbReference>
<accession>A0A9X6RNY1</accession>
<sequence>MACNHGGYYTCQDKYNPGVLQPKKWENCMTLDDQSWGYRRNIREIDVLPMADLIGMLAATVSCGGNFLLNIGPSGDGTIPAIFQERLRQLGQWMDINGEAIYKTVPWSRQNDTINSDVW</sequence>
<protein>
    <recommendedName>
        <fullName evidence="2">alpha-L-fucosidase</fullName>
        <ecNumber evidence="2">3.2.1.51</ecNumber>
    </recommendedName>
</protein>
<evidence type="ECO:0000256" key="4">
    <source>
        <dbReference type="ARBA" id="ARBA00022801"/>
    </source>
</evidence>
<dbReference type="EC" id="3.2.1.51" evidence="2"/>
<evidence type="ECO:0000256" key="3">
    <source>
        <dbReference type="ARBA" id="ARBA00022729"/>
    </source>
</evidence>
<keyword evidence="5" id="KW-0326">Glycosidase</keyword>
<dbReference type="SMART" id="SM00812">
    <property type="entry name" value="Alpha_L_fucos"/>
    <property type="match status" value="1"/>
</dbReference>
<keyword evidence="4" id="KW-0378">Hydrolase</keyword>
<gene>
    <name evidence="7" type="ORF">BV898_18528</name>
</gene>
<dbReference type="AlphaFoldDB" id="A0A9X6RNY1"/>